<keyword evidence="1" id="KW-0479">Metal-binding</keyword>
<keyword evidence="8" id="KW-1185">Reference proteome</keyword>
<evidence type="ECO:0000259" key="6">
    <source>
        <dbReference type="PROSITE" id="PS51058"/>
    </source>
</evidence>
<accession>A0A0D3JQ62</accession>
<dbReference type="EnsemblProtists" id="EOD25647">
    <property type="protein sequence ID" value="EOD25647"/>
    <property type="gene ID" value="EMIHUDRAFT_457495"/>
</dbReference>
<dbReference type="PaxDb" id="2903-EOD25647"/>
<dbReference type="Pfam" id="PF02008">
    <property type="entry name" value="zf-CXXC"/>
    <property type="match status" value="1"/>
</dbReference>
<keyword evidence="5" id="KW-0472">Membrane</keyword>
<feature type="domain" description="CXXC-type" evidence="6">
    <location>
        <begin position="5"/>
        <end position="52"/>
    </location>
</feature>
<feature type="transmembrane region" description="Helical" evidence="5">
    <location>
        <begin position="362"/>
        <end position="382"/>
    </location>
</feature>
<evidence type="ECO:0000256" key="3">
    <source>
        <dbReference type="ARBA" id="ARBA00022833"/>
    </source>
</evidence>
<reference evidence="7" key="2">
    <citation type="submission" date="2024-10" db="UniProtKB">
        <authorList>
            <consortium name="EnsemblProtists"/>
        </authorList>
    </citation>
    <scope>IDENTIFICATION</scope>
</reference>
<dbReference type="STRING" id="2903.R1CSL8"/>
<dbReference type="GO" id="GO:0008270">
    <property type="term" value="F:zinc ion binding"/>
    <property type="evidence" value="ECO:0007669"/>
    <property type="project" value="UniProtKB-KW"/>
</dbReference>
<dbReference type="HOGENOM" id="CLU_400339_0_0_1"/>
<keyword evidence="2" id="KW-0863">Zinc-finger</keyword>
<feature type="transmembrane region" description="Helical" evidence="5">
    <location>
        <begin position="577"/>
        <end position="599"/>
    </location>
</feature>
<feature type="transmembrane region" description="Helical" evidence="5">
    <location>
        <begin position="522"/>
        <end position="540"/>
    </location>
</feature>
<evidence type="ECO:0000313" key="7">
    <source>
        <dbReference type="EnsemblProtists" id="EOD25647"/>
    </source>
</evidence>
<protein>
    <recommendedName>
        <fullName evidence="6">CXXC-type domain-containing protein</fullName>
    </recommendedName>
</protein>
<evidence type="ECO:0000256" key="1">
    <source>
        <dbReference type="ARBA" id="ARBA00022723"/>
    </source>
</evidence>
<proteinExistence type="predicted"/>
<keyword evidence="5" id="KW-0812">Transmembrane</keyword>
<feature type="compositionally biased region" description="Polar residues" evidence="4">
    <location>
        <begin position="155"/>
        <end position="171"/>
    </location>
</feature>
<keyword evidence="3" id="KW-0862">Zinc</keyword>
<evidence type="ECO:0000313" key="8">
    <source>
        <dbReference type="Proteomes" id="UP000013827"/>
    </source>
</evidence>
<feature type="transmembrane region" description="Helical" evidence="5">
    <location>
        <begin position="459"/>
        <end position="476"/>
    </location>
</feature>
<feature type="region of interest" description="Disordered" evidence="4">
    <location>
        <begin position="148"/>
        <end position="195"/>
    </location>
</feature>
<dbReference type="InterPro" id="IPR002857">
    <property type="entry name" value="Znf_CXXC"/>
</dbReference>
<dbReference type="PROSITE" id="PS51058">
    <property type="entry name" value="ZF_CXXC"/>
    <property type="match status" value="1"/>
</dbReference>
<dbReference type="RefSeq" id="XP_005778076.1">
    <property type="nucleotide sequence ID" value="XM_005778019.1"/>
</dbReference>
<name>A0A0D3JQ62_EMIH1</name>
<evidence type="ECO:0000256" key="5">
    <source>
        <dbReference type="SAM" id="Phobius"/>
    </source>
</evidence>
<dbReference type="Proteomes" id="UP000013827">
    <property type="component" value="Unassembled WGS sequence"/>
</dbReference>
<dbReference type="KEGG" id="ehx:EMIHUDRAFT_457495"/>
<reference evidence="8" key="1">
    <citation type="journal article" date="2013" name="Nature">
        <title>Pan genome of the phytoplankton Emiliania underpins its global distribution.</title>
        <authorList>
            <person name="Read B.A."/>
            <person name="Kegel J."/>
            <person name="Klute M.J."/>
            <person name="Kuo A."/>
            <person name="Lefebvre S.C."/>
            <person name="Maumus F."/>
            <person name="Mayer C."/>
            <person name="Miller J."/>
            <person name="Monier A."/>
            <person name="Salamov A."/>
            <person name="Young J."/>
            <person name="Aguilar M."/>
            <person name="Claverie J.M."/>
            <person name="Frickenhaus S."/>
            <person name="Gonzalez K."/>
            <person name="Herman E.K."/>
            <person name="Lin Y.C."/>
            <person name="Napier J."/>
            <person name="Ogata H."/>
            <person name="Sarno A.F."/>
            <person name="Shmutz J."/>
            <person name="Schroeder D."/>
            <person name="de Vargas C."/>
            <person name="Verret F."/>
            <person name="von Dassow P."/>
            <person name="Valentin K."/>
            <person name="Van de Peer Y."/>
            <person name="Wheeler G."/>
            <person name="Dacks J.B."/>
            <person name="Delwiche C.F."/>
            <person name="Dyhrman S.T."/>
            <person name="Glockner G."/>
            <person name="John U."/>
            <person name="Richards T."/>
            <person name="Worden A.Z."/>
            <person name="Zhang X."/>
            <person name="Grigoriev I.V."/>
            <person name="Allen A.E."/>
            <person name="Bidle K."/>
            <person name="Borodovsky M."/>
            <person name="Bowler C."/>
            <person name="Brownlee C."/>
            <person name="Cock J.M."/>
            <person name="Elias M."/>
            <person name="Gladyshev V.N."/>
            <person name="Groth M."/>
            <person name="Guda C."/>
            <person name="Hadaegh A."/>
            <person name="Iglesias-Rodriguez M.D."/>
            <person name="Jenkins J."/>
            <person name="Jones B.M."/>
            <person name="Lawson T."/>
            <person name="Leese F."/>
            <person name="Lindquist E."/>
            <person name="Lobanov A."/>
            <person name="Lomsadze A."/>
            <person name="Malik S.B."/>
            <person name="Marsh M.E."/>
            <person name="Mackinder L."/>
            <person name="Mock T."/>
            <person name="Mueller-Roeber B."/>
            <person name="Pagarete A."/>
            <person name="Parker M."/>
            <person name="Probert I."/>
            <person name="Quesneville H."/>
            <person name="Raines C."/>
            <person name="Rensing S.A."/>
            <person name="Riano-Pachon D.M."/>
            <person name="Richier S."/>
            <person name="Rokitta S."/>
            <person name="Shiraiwa Y."/>
            <person name="Soanes D.M."/>
            <person name="van der Giezen M."/>
            <person name="Wahlund T.M."/>
            <person name="Williams B."/>
            <person name="Wilson W."/>
            <person name="Wolfe G."/>
            <person name="Wurch L.L."/>
        </authorList>
    </citation>
    <scope>NUCLEOTIDE SEQUENCE</scope>
</reference>
<feature type="transmembrane region" description="Helical" evidence="5">
    <location>
        <begin position="389"/>
        <end position="409"/>
    </location>
</feature>
<feature type="transmembrane region" description="Helical" evidence="5">
    <location>
        <begin position="331"/>
        <end position="350"/>
    </location>
</feature>
<dbReference type="GeneID" id="17271192"/>
<dbReference type="GO" id="GO:0003677">
    <property type="term" value="F:DNA binding"/>
    <property type="evidence" value="ECO:0007669"/>
    <property type="project" value="InterPro"/>
</dbReference>
<evidence type="ECO:0000256" key="4">
    <source>
        <dbReference type="SAM" id="MobiDB-lite"/>
    </source>
</evidence>
<keyword evidence="5" id="KW-1133">Transmembrane helix</keyword>
<evidence type="ECO:0000256" key="2">
    <source>
        <dbReference type="ARBA" id="ARBA00022771"/>
    </source>
</evidence>
<sequence>MQPNHKPRRVRCMACDGCRLLSDCGECRECQDKLPFGGTGKRKKLCRARICRRLYRDREEEREDTAGAYKRPFALISGHPPLFASSHAIPGALMQPGLFPAALTPGSGGLMPGPLPLASLLPARVKVELRGQLEQQLLQVQPLAGRALPAPVRPRSTTPLRPQPTAPSAETTPLRPQPTAPSADEGGTEPAAACAAAASASGARVDSEGDIAGGDEALAALVLTGLAESEVLHSAPPSPPEGGPEEGGGKGAAWLLLPSHLPSLPLSLSWSPVAISLTLAIALVAGNVPGFGSLGQAGAGQLLAPKSLGVGITLLYASVLCRHGRVQAARLWVAGGVAHELIVVILLGAMRPQHVLLARLTSIRHSTPVAACAFLAGLLTGVQPMAPSDVWRTTVLLALLRLAGLAIWATRLGDWPLAAGCWDAEAHLDAEVGGVPPAGAPTAVQVCASFAAELYTDPAFLFLVAGFALLVVANLARASPRFVARATTMLVVCGPTLRLVQALVCSPAELARDVDSLAEGRLGFLTVCVAGGATFGVQPLPTTRKLLAAGYLACAVACSTVVFRIRTGDDRMPSLELLHGFLPFLASFLAALAVSGPTLRQDDSSAPLPLSPPTPPLSAPAACSAGALARAPEVVRAMLKEKAFPLQRIWEVLSWGPKARRLWRQPRAARRHGLPRDALSGAKWAGLPWGAVHAARGPRLVASHRLFARLLAFPVG</sequence>
<dbReference type="AlphaFoldDB" id="A0A0D3JQ62"/>
<feature type="region of interest" description="Disordered" evidence="4">
    <location>
        <begin position="231"/>
        <end position="251"/>
    </location>
</feature>
<feature type="transmembrane region" description="Helical" evidence="5">
    <location>
        <begin position="546"/>
        <end position="565"/>
    </location>
</feature>
<feature type="transmembrane region" description="Helical" evidence="5">
    <location>
        <begin position="298"/>
        <end position="319"/>
    </location>
</feature>
<organism evidence="7 8">
    <name type="scientific">Emiliania huxleyi (strain CCMP1516)</name>
    <dbReference type="NCBI Taxonomy" id="280463"/>
    <lineage>
        <taxon>Eukaryota</taxon>
        <taxon>Haptista</taxon>
        <taxon>Haptophyta</taxon>
        <taxon>Prymnesiophyceae</taxon>
        <taxon>Isochrysidales</taxon>
        <taxon>Noelaerhabdaceae</taxon>
        <taxon>Emiliania</taxon>
    </lineage>
</organism>